<comment type="caution">
    <text evidence="2">The sequence shown here is derived from an EMBL/GenBank/DDBJ whole genome shotgun (WGS) entry which is preliminary data.</text>
</comment>
<keyword evidence="3" id="KW-1185">Reference proteome</keyword>
<dbReference type="PANTHER" id="PTHR33257:SF4">
    <property type="entry name" value="EXPRESSED PROTEIN"/>
    <property type="match status" value="1"/>
</dbReference>
<dbReference type="EMBL" id="JAIWQS010000005">
    <property type="protein sequence ID" value="KAJ8764106.1"/>
    <property type="molecule type" value="Genomic_DNA"/>
</dbReference>
<dbReference type="PANTHER" id="PTHR33257">
    <property type="entry name" value="OS05G0165500 PROTEIN"/>
    <property type="match status" value="1"/>
</dbReference>
<accession>A0AAV8TBA4</accession>
<dbReference type="Proteomes" id="UP001159364">
    <property type="component" value="Linkage Group LG05"/>
</dbReference>
<proteinExistence type="predicted"/>
<evidence type="ECO:0000256" key="1">
    <source>
        <dbReference type="SAM" id="MobiDB-lite"/>
    </source>
</evidence>
<evidence type="ECO:0000313" key="3">
    <source>
        <dbReference type="Proteomes" id="UP001159364"/>
    </source>
</evidence>
<feature type="region of interest" description="Disordered" evidence="1">
    <location>
        <begin position="122"/>
        <end position="142"/>
    </location>
</feature>
<evidence type="ECO:0000313" key="2">
    <source>
        <dbReference type="EMBL" id="KAJ8764106.1"/>
    </source>
</evidence>
<organism evidence="2 3">
    <name type="scientific">Erythroxylum novogranatense</name>
    <dbReference type="NCBI Taxonomy" id="1862640"/>
    <lineage>
        <taxon>Eukaryota</taxon>
        <taxon>Viridiplantae</taxon>
        <taxon>Streptophyta</taxon>
        <taxon>Embryophyta</taxon>
        <taxon>Tracheophyta</taxon>
        <taxon>Spermatophyta</taxon>
        <taxon>Magnoliopsida</taxon>
        <taxon>eudicotyledons</taxon>
        <taxon>Gunneridae</taxon>
        <taxon>Pentapetalae</taxon>
        <taxon>rosids</taxon>
        <taxon>fabids</taxon>
        <taxon>Malpighiales</taxon>
        <taxon>Erythroxylaceae</taxon>
        <taxon>Erythroxylum</taxon>
    </lineage>
</organism>
<name>A0AAV8TBA4_9ROSI</name>
<sequence length="181" mass="19793">MEIKHDDKFFSRIMSKETSMTNASSRVYYAGTSGAVPFLWETTPGTPKHPSADSSVPPLTPPPSYYSTSKATSTKRGLRSNLLSAIFPRLAPKRTHVSPSSSLSSTASSSLSSWSSDYSSPSSFMNSKHPRERHSSFSRSPVHCRVNDSYDDKLDALSPNSMLCFGAKRNACRGRCLVGNM</sequence>
<dbReference type="AlphaFoldDB" id="A0AAV8TBA4"/>
<feature type="region of interest" description="Disordered" evidence="1">
    <location>
        <begin position="40"/>
        <end position="73"/>
    </location>
</feature>
<protein>
    <submittedName>
        <fullName evidence="2">Uncharacterized protein</fullName>
    </submittedName>
</protein>
<gene>
    <name evidence="2" type="ORF">K2173_005011</name>
</gene>
<reference evidence="2 3" key="1">
    <citation type="submission" date="2021-09" db="EMBL/GenBank/DDBJ databases">
        <title>Genomic insights and catalytic innovation underlie evolution of tropane alkaloids biosynthesis.</title>
        <authorList>
            <person name="Wang Y.-J."/>
            <person name="Tian T."/>
            <person name="Huang J.-P."/>
            <person name="Huang S.-X."/>
        </authorList>
    </citation>
    <scope>NUCLEOTIDE SEQUENCE [LARGE SCALE GENOMIC DNA]</scope>
    <source>
        <strain evidence="2">KIB-2018</strain>
        <tissue evidence="2">Leaf</tissue>
    </source>
</reference>